<dbReference type="KEGG" id="psin:CAK95_16095"/>
<dbReference type="AlphaFoldDB" id="A0A1W7A0A0"/>
<evidence type="ECO:0000313" key="3">
    <source>
        <dbReference type="Proteomes" id="UP000194137"/>
    </source>
</evidence>
<dbReference type="Pfam" id="PF07045">
    <property type="entry name" value="DUF1330"/>
    <property type="match status" value="1"/>
</dbReference>
<proteinExistence type="predicted"/>
<organism evidence="2 3">
    <name type="scientific">Pseudorhodoplanes sinuspersici</name>
    <dbReference type="NCBI Taxonomy" id="1235591"/>
    <lineage>
        <taxon>Bacteria</taxon>
        <taxon>Pseudomonadati</taxon>
        <taxon>Pseudomonadota</taxon>
        <taxon>Alphaproteobacteria</taxon>
        <taxon>Hyphomicrobiales</taxon>
        <taxon>Pseudorhodoplanes</taxon>
    </lineage>
</organism>
<dbReference type="EMBL" id="CP021112">
    <property type="protein sequence ID" value="ARQ02998.1"/>
    <property type="molecule type" value="Genomic_DNA"/>
</dbReference>
<dbReference type="STRING" id="1235591.CAK95_16095"/>
<dbReference type="Proteomes" id="UP000194137">
    <property type="component" value="Chromosome"/>
</dbReference>
<accession>A0A1W7A0A0</accession>
<reference evidence="2 3" key="1">
    <citation type="submission" date="2017-05" db="EMBL/GenBank/DDBJ databases">
        <title>Full genome sequence of Pseudorhodoplanes sinuspersici.</title>
        <authorList>
            <person name="Dastgheib S.M.M."/>
            <person name="Shavandi M."/>
            <person name="Tirandaz H."/>
        </authorList>
    </citation>
    <scope>NUCLEOTIDE SEQUENCE [LARGE SCALE GENOMIC DNA]</scope>
    <source>
        <strain evidence="2 3">RIPI110</strain>
    </source>
</reference>
<sequence length="100" mass="11275">MPAYWIARSKINDPVEYKKYTDQVPGIIAKYGGKVLARGGKFQIMEGPDKFHRFVVIEFPTFEQGVACFTSKEYDDAAAFRRNGAGEVETIMLEAGEFTK</sequence>
<evidence type="ECO:0000259" key="1">
    <source>
        <dbReference type="Pfam" id="PF07045"/>
    </source>
</evidence>
<dbReference type="PANTHER" id="PTHR41521:SF4">
    <property type="entry name" value="BLR0684 PROTEIN"/>
    <property type="match status" value="1"/>
</dbReference>
<dbReference type="SUPFAM" id="SSF54909">
    <property type="entry name" value="Dimeric alpha+beta barrel"/>
    <property type="match status" value="1"/>
</dbReference>
<dbReference type="PANTHER" id="PTHR41521">
    <property type="match status" value="1"/>
</dbReference>
<dbReference type="Gene3D" id="3.30.70.100">
    <property type="match status" value="1"/>
</dbReference>
<dbReference type="OrthoDB" id="9806380at2"/>
<name>A0A1W7A0A0_9HYPH</name>
<evidence type="ECO:0000313" key="2">
    <source>
        <dbReference type="EMBL" id="ARQ02998.1"/>
    </source>
</evidence>
<keyword evidence="3" id="KW-1185">Reference proteome</keyword>
<dbReference type="InterPro" id="IPR011008">
    <property type="entry name" value="Dimeric_a/b-barrel"/>
</dbReference>
<gene>
    <name evidence="2" type="ORF">CAK95_16095</name>
</gene>
<feature type="domain" description="DUF1330" evidence="1">
    <location>
        <begin position="2"/>
        <end position="92"/>
    </location>
</feature>
<dbReference type="InterPro" id="IPR010753">
    <property type="entry name" value="DUF1330"/>
</dbReference>
<protein>
    <recommendedName>
        <fullName evidence="1">DUF1330 domain-containing protein</fullName>
    </recommendedName>
</protein>